<keyword evidence="1" id="KW-0472">Membrane</keyword>
<proteinExistence type="predicted"/>
<reference evidence="2 3" key="2">
    <citation type="submission" date="2013-09" db="EMBL/GenBank/DDBJ databases">
        <title>Whole genome comparison of six Crocosphaera watsonii strains with differing phenotypes.</title>
        <authorList>
            <person name="Bench S.R."/>
            <person name="Heller P."/>
            <person name="Frank I."/>
            <person name="Arciniega M."/>
            <person name="Shilova I.N."/>
            <person name="Zehr J.P."/>
        </authorList>
    </citation>
    <scope>NUCLEOTIDE SEQUENCE [LARGE SCALE GENOMIC DNA]</scope>
    <source>
        <strain evidence="2 3">WH 0005</strain>
    </source>
</reference>
<protein>
    <submittedName>
        <fullName evidence="2">Uncharacterized protein</fullName>
    </submittedName>
</protein>
<name>T2IP58_CROWT</name>
<keyword evidence="1" id="KW-1133">Transmembrane helix</keyword>
<dbReference type="AlphaFoldDB" id="T2IP58"/>
<dbReference type="Proteomes" id="UP000017981">
    <property type="component" value="Unassembled WGS sequence"/>
</dbReference>
<sequence length="38" mass="3907">MGCLAIAKRTLSGTGVGPGIISICLSCIQSLLLLLFSR</sequence>
<comment type="caution">
    <text evidence="2">The sequence shown here is derived from an EMBL/GenBank/DDBJ whole genome shotgun (WGS) entry which is preliminary data.</text>
</comment>
<keyword evidence="1" id="KW-0812">Transmembrane</keyword>
<dbReference type="EMBL" id="CAQL01000071">
    <property type="protein sequence ID" value="CCQ53985.1"/>
    <property type="molecule type" value="Genomic_DNA"/>
</dbReference>
<gene>
    <name evidence="2" type="ORF">CWATWH0005_5144</name>
</gene>
<evidence type="ECO:0000313" key="2">
    <source>
        <dbReference type="EMBL" id="CCQ53985.1"/>
    </source>
</evidence>
<reference evidence="2 3" key="1">
    <citation type="submission" date="2013-01" db="EMBL/GenBank/DDBJ databases">
        <authorList>
            <person name="Bench S."/>
        </authorList>
    </citation>
    <scope>NUCLEOTIDE SEQUENCE [LARGE SCALE GENOMIC DNA]</scope>
    <source>
        <strain evidence="2 3">WH 0005</strain>
    </source>
</reference>
<organism evidence="2 3">
    <name type="scientific">Crocosphaera watsonii WH 0005</name>
    <dbReference type="NCBI Taxonomy" id="423472"/>
    <lineage>
        <taxon>Bacteria</taxon>
        <taxon>Bacillati</taxon>
        <taxon>Cyanobacteriota</taxon>
        <taxon>Cyanophyceae</taxon>
        <taxon>Oscillatoriophycideae</taxon>
        <taxon>Chroococcales</taxon>
        <taxon>Aphanothecaceae</taxon>
        <taxon>Crocosphaera</taxon>
    </lineage>
</organism>
<evidence type="ECO:0000256" key="1">
    <source>
        <dbReference type="SAM" id="Phobius"/>
    </source>
</evidence>
<feature type="transmembrane region" description="Helical" evidence="1">
    <location>
        <begin position="16"/>
        <end position="36"/>
    </location>
</feature>
<accession>T2IP58</accession>
<evidence type="ECO:0000313" key="3">
    <source>
        <dbReference type="Proteomes" id="UP000017981"/>
    </source>
</evidence>